<dbReference type="AlphaFoldDB" id="A0A182IHD6"/>
<dbReference type="VEuPathDB" id="VectorBase:AARA014867"/>
<dbReference type="EnsemblMetazoa" id="AARA014867-RA">
    <property type="protein sequence ID" value="AARA014867-PA"/>
    <property type="gene ID" value="AARA014867"/>
</dbReference>
<accession>A0A182IHD6</accession>
<evidence type="ECO:0000313" key="1">
    <source>
        <dbReference type="EnsemblMetazoa" id="AARA014867-PA"/>
    </source>
</evidence>
<sequence length="89" mass="10322">FIAVNLFSSRLFDRIYAGQLLEQFVLKYSTVYSRTHLTIYVHNLLHVAADVENFGPLPFLSTYRIEDKLGFMKNLARTGHRTLNQICVD</sequence>
<reference evidence="1" key="1">
    <citation type="submission" date="2022-08" db="UniProtKB">
        <authorList>
            <consortium name="EnsemblMetazoa"/>
        </authorList>
    </citation>
    <scope>IDENTIFICATION</scope>
    <source>
        <strain evidence="1">Dongola</strain>
    </source>
</reference>
<organism evidence="1 2">
    <name type="scientific">Anopheles arabiensis</name>
    <name type="common">Mosquito</name>
    <dbReference type="NCBI Taxonomy" id="7173"/>
    <lineage>
        <taxon>Eukaryota</taxon>
        <taxon>Metazoa</taxon>
        <taxon>Ecdysozoa</taxon>
        <taxon>Arthropoda</taxon>
        <taxon>Hexapoda</taxon>
        <taxon>Insecta</taxon>
        <taxon>Pterygota</taxon>
        <taxon>Neoptera</taxon>
        <taxon>Endopterygota</taxon>
        <taxon>Diptera</taxon>
        <taxon>Nematocera</taxon>
        <taxon>Culicoidea</taxon>
        <taxon>Culicidae</taxon>
        <taxon>Anophelinae</taxon>
        <taxon>Anopheles</taxon>
    </lineage>
</organism>
<evidence type="ECO:0000313" key="2">
    <source>
        <dbReference type="Proteomes" id="UP000075840"/>
    </source>
</evidence>
<dbReference type="Proteomes" id="UP000075840">
    <property type="component" value="Unassembled WGS sequence"/>
</dbReference>
<keyword evidence="2" id="KW-1185">Reference proteome</keyword>
<protein>
    <submittedName>
        <fullName evidence="1">Uncharacterized protein</fullName>
    </submittedName>
</protein>
<proteinExistence type="predicted"/>
<name>A0A182IHD6_ANOAR</name>
<dbReference type="EMBL" id="APCN01006805">
    <property type="status" value="NOT_ANNOTATED_CDS"/>
    <property type="molecule type" value="Genomic_DNA"/>
</dbReference>